<proteinExistence type="predicted"/>
<feature type="compositionally biased region" description="Basic and acidic residues" evidence="1">
    <location>
        <begin position="294"/>
        <end position="303"/>
    </location>
</feature>
<sequence>MNERESEYAPSTMIIENSICSTERTGDGDEGLTGRRLRRKEEEKSGGKEADLKQCNFVLRGPFLTTKDKADFFSRSFFFARFGGYLGKSLDSTVASLSVKEQENLIIDAIGNVNIKKEDEEYKSLEISFLHRLRDAEAREAGIALFKNALKRERTLIPRETMKRSLVKTLEPIRLLTMPSMYVYMYFQKFPESTRRAEKHKAAQTSECMFPLSVVAATSRNHRWSRATKSADNLKTIHHWTAYSILRPARDITCRRKLQALACATRGESHVCVTMKMAHVDRKPEGRKRHGKTKGGEENEEKVKSKKKKEKKKKTVRLASRAPSAVDAVEVRIAVGRDGGGGHGNALWVGCAMSGWPRGVGGERNRGIGGGRVAAEAARLARRISFGENLASYSGALDMPERVSIGLKNFSWFKRNGDFNLFDAWFIVHDMESKTDVADWRPLPPLS</sequence>
<protein>
    <submittedName>
        <fullName evidence="2">Uncharacterized protein</fullName>
    </submittedName>
</protein>
<gene>
    <name evidence="2" type="ORF">WN51_01728</name>
</gene>
<name>A0A0N0BE70_9HYME</name>
<evidence type="ECO:0000313" key="2">
    <source>
        <dbReference type="EMBL" id="KOX71454.1"/>
    </source>
</evidence>
<organism evidence="2 3">
    <name type="scientific">Melipona quadrifasciata</name>
    <dbReference type="NCBI Taxonomy" id="166423"/>
    <lineage>
        <taxon>Eukaryota</taxon>
        <taxon>Metazoa</taxon>
        <taxon>Ecdysozoa</taxon>
        <taxon>Arthropoda</taxon>
        <taxon>Hexapoda</taxon>
        <taxon>Insecta</taxon>
        <taxon>Pterygota</taxon>
        <taxon>Neoptera</taxon>
        <taxon>Endopterygota</taxon>
        <taxon>Hymenoptera</taxon>
        <taxon>Apocrita</taxon>
        <taxon>Aculeata</taxon>
        <taxon>Apoidea</taxon>
        <taxon>Anthophila</taxon>
        <taxon>Apidae</taxon>
        <taxon>Melipona</taxon>
    </lineage>
</organism>
<keyword evidence="3" id="KW-1185">Reference proteome</keyword>
<reference evidence="2 3" key="1">
    <citation type="submission" date="2015-07" db="EMBL/GenBank/DDBJ databases">
        <title>The genome of Melipona quadrifasciata.</title>
        <authorList>
            <person name="Pan H."/>
            <person name="Kapheim K."/>
        </authorList>
    </citation>
    <scope>NUCLEOTIDE SEQUENCE [LARGE SCALE GENOMIC DNA]</scope>
    <source>
        <strain evidence="2">0111107301</strain>
        <tissue evidence="2">Whole body</tissue>
    </source>
</reference>
<evidence type="ECO:0000256" key="1">
    <source>
        <dbReference type="SAM" id="MobiDB-lite"/>
    </source>
</evidence>
<dbReference type="AlphaFoldDB" id="A0A0N0BE70"/>
<feature type="region of interest" description="Disordered" evidence="1">
    <location>
        <begin position="19"/>
        <end position="47"/>
    </location>
</feature>
<dbReference type="EMBL" id="KQ435840">
    <property type="protein sequence ID" value="KOX71454.1"/>
    <property type="molecule type" value="Genomic_DNA"/>
</dbReference>
<dbReference type="Proteomes" id="UP000053105">
    <property type="component" value="Unassembled WGS sequence"/>
</dbReference>
<accession>A0A0N0BE70</accession>
<evidence type="ECO:0000313" key="3">
    <source>
        <dbReference type="Proteomes" id="UP000053105"/>
    </source>
</evidence>
<feature type="compositionally biased region" description="Basic residues" evidence="1">
    <location>
        <begin position="304"/>
        <end position="316"/>
    </location>
</feature>
<feature type="region of interest" description="Disordered" evidence="1">
    <location>
        <begin position="281"/>
        <end position="319"/>
    </location>
</feature>